<dbReference type="Pfam" id="PF22980">
    <property type="entry name" value="Myb_DNA-bind_8"/>
    <property type="match status" value="1"/>
</dbReference>
<feature type="region of interest" description="Disordered" evidence="1">
    <location>
        <begin position="51"/>
        <end position="148"/>
    </location>
</feature>
<organism evidence="3 4">
    <name type="scientific">Fonsecaea nubica</name>
    <dbReference type="NCBI Taxonomy" id="856822"/>
    <lineage>
        <taxon>Eukaryota</taxon>
        <taxon>Fungi</taxon>
        <taxon>Dikarya</taxon>
        <taxon>Ascomycota</taxon>
        <taxon>Pezizomycotina</taxon>
        <taxon>Eurotiomycetes</taxon>
        <taxon>Chaetothyriomycetidae</taxon>
        <taxon>Chaetothyriales</taxon>
        <taxon>Herpotrichiellaceae</taxon>
        <taxon>Fonsecaea</taxon>
    </lineage>
</organism>
<evidence type="ECO:0000313" key="4">
    <source>
        <dbReference type="Proteomes" id="UP000185904"/>
    </source>
</evidence>
<feature type="region of interest" description="Disordered" evidence="1">
    <location>
        <begin position="369"/>
        <end position="481"/>
    </location>
</feature>
<sequence length="728" mass="78754">MSRATPDDQLRFLLSCVKHATHGRVDFVEVAKECGVVSKGAAAKRYERLAKANGVSSTSASATSPVPKPTQPKQKARHPEEKPSASKKQKLERHSPAPSRRSKRVDESSRPATMTITDPRGDDSEPTPAKAEAFNRSLRPNLSGPTGVPQMALPTSLFVPSGPVPQGVPYLARQRPPFAEFPAIPCGTGHQLVPDVPGYPPFPPAFREAWPFTSEGSGGPINGFEIYSNQDYLNPQSQITQPPFPVEAVPTNGTWSFAGDKMPAKNRPAKRVLNRWSDDLDKGVLLCVQYACAEAGLKIPWSRVATLMGPTFTEGSIVQHLAKLRNLMAFHGIPVPPAVKRGMVTKEPSKIYTNAGNKVKLEAIPPMFPAVDGDDQDEVEEKGSIYDKAKRARARKKEAPKEKAVPVKKEPKSKGKGKAKAKGHHHQASDEEDNEPVPDLYDSDEEYPAPKKRRNNKSKAKKVAKASAALDEAEYSTPSSVEATIVDNHEAIKQEEEELVGPARRTRGIKRDYAVMAAPSDDEADVDEEVPEYLDEEPEGSYGSIDVDEDDDGSDDTDEASSEASTIILGGQQADSHILGQQNVADLPYGQIISATTAPFTHLNTSNAGTYGHHGHIGVGLIHNPYSVPALGYSGPAFLNPVPQVYPASQFQSVSMYGSSTDSSRNNSIAAGMMFTTLPSMSDNEFLTPHTGFGHGNTGDVINKEDMMNSTANDDIFWNAGDYLVDDA</sequence>
<feature type="compositionally biased region" description="Acidic residues" evidence="1">
    <location>
        <begin position="430"/>
        <end position="447"/>
    </location>
</feature>
<dbReference type="Proteomes" id="UP000185904">
    <property type="component" value="Unassembled WGS sequence"/>
</dbReference>
<feature type="compositionally biased region" description="Basic and acidic residues" evidence="1">
    <location>
        <begin position="397"/>
        <end position="413"/>
    </location>
</feature>
<dbReference type="InterPro" id="IPR054505">
    <property type="entry name" value="Myb_DNA-bind_8"/>
</dbReference>
<accession>A0A178D5J3</accession>
<evidence type="ECO:0000259" key="2">
    <source>
        <dbReference type="Pfam" id="PF22980"/>
    </source>
</evidence>
<feature type="compositionally biased region" description="Acidic residues" evidence="1">
    <location>
        <begin position="520"/>
        <end position="539"/>
    </location>
</feature>
<feature type="compositionally biased region" description="Basic residues" evidence="1">
    <location>
        <begin position="414"/>
        <end position="426"/>
    </location>
</feature>
<dbReference type="EMBL" id="LVCJ01000021">
    <property type="protein sequence ID" value="OAL36481.1"/>
    <property type="molecule type" value="Genomic_DNA"/>
</dbReference>
<feature type="compositionally biased region" description="Low complexity" evidence="1">
    <location>
        <begin position="55"/>
        <end position="65"/>
    </location>
</feature>
<dbReference type="AlphaFoldDB" id="A0A178D5J3"/>
<gene>
    <name evidence="3" type="ORF">AYO20_04097</name>
</gene>
<reference evidence="3 4" key="1">
    <citation type="submission" date="2016-03" db="EMBL/GenBank/DDBJ databases">
        <title>The draft genome sequence of Fonsecaea nubica causative agent of cutaneous subcutaneous infection in human host.</title>
        <authorList>
            <person name="Costa F."/>
            <person name="Sybren D.H."/>
            <person name="Raittz R.T."/>
            <person name="Weiss V.A."/>
            <person name="Leao A.C."/>
            <person name="Gomes R."/>
            <person name="De Souza E.M."/>
            <person name="Pedrosa F.O."/>
            <person name="Steffens M.B."/>
            <person name="Bombassaro A."/>
            <person name="Tadra-Sfeir M.Z."/>
            <person name="Moreno L.F."/>
            <person name="Najafzadeh M.J."/>
            <person name="Felipe M.S."/>
            <person name="Teixeira M."/>
            <person name="Sun J."/>
            <person name="Xi L."/>
            <person name="Castro M.A."/>
            <person name="Vicente V.A."/>
        </authorList>
    </citation>
    <scope>NUCLEOTIDE SEQUENCE [LARGE SCALE GENOMIC DNA]</scope>
    <source>
        <strain evidence="3 4">CBS 269.64</strain>
    </source>
</reference>
<dbReference type="OrthoDB" id="3903267at2759"/>
<proteinExistence type="predicted"/>
<feature type="region of interest" description="Disordered" evidence="1">
    <location>
        <begin position="518"/>
        <end position="563"/>
    </location>
</feature>
<protein>
    <recommendedName>
        <fullName evidence="2">Myb-like DNA-binding domain-containing protein</fullName>
    </recommendedName>
</protein>
<feature type="compositionally biased region" description="Basic residues" evidence="1">
    <location>
        <begin position="450"/>
        <end position="464"/>
    </location>
</feature>
<comment type="caution">
    <text evidence="3">The sequence shown here is derived from an EMBL/GenBank/DDBJ whole genome shotgun (WGS) entry which is preliminary data.</text>
</comment>
<feature type="compositionally biased region" description="Acidic residues" evidence="1">
    <location>
        <begin position="546"/>
        <end position="561"/>
    </location>
</feature>
<evidence type="ECO:0000256" key="1">
    <source>
        <dbReference type="SAM" id="MobiDB-lite"/>
    </source>
</evidence>
<keyword evidence="4" id="KW-1185">Reference proteome</keyword>
<evidence type="ECO:0000313" key="3">
    <source>
        <dbReference type="EMBL" id="OAL36481.1"/>
    </source>
</evidence>
<dbReference type="GeneID" id="34587518"/>
<name>A0A178D5J3_9EURO</name>
<feature type="domain" description="Myb-like DNA-binding" evidence="2">
    <location>
        <begin position="6"/>
        <end position="54"/>
    </location>
</feature>
<dbReference type="RefSeq" id="XP_022501493.1">
    <property type="nucleotide sequence ID" value="XM_022642396.1"/>
</dbReference>